<evidence type="ECO:0000256" key="2">
    <source>
        <dbReference type="ARBA" id="ARBA00004613"/>
    </source>
</evidence>
<evidence type="ECO:0000256" key="4">
    <source>
        <dbReference type="ARBA" id="ARBA00005336"/>
    </source>
</evidence>
<dbReference type="InterPro" id="IPR013783">
    <property type="entry name" value="Ig-like_fold"/>
</dbReference>
<feature type="domain" description="Fibronectin type III-like" evidence="18">
    <location>
        <begin position="628"/>
        <end position="697"/>
    </location>
</feature>
<evidence type="ECO:0000256" key="3">
    <source>
        <dbReference type="ARBA" id="ARBA00004987"/>
    </source>
</evidence>
<evidence type="ECO:0000256" key="5">
    <source>
        <dbReference type="ARBA" id="ARBA00012744"/>
    </source>
</evidence>
<dbReference type="InterPro" id="IPR017853">
    <property type="entry name" value="GH"/>
</dbReference>
<dbReference type="InterPro" id="IPR002772">
    <property type="entry name" value="Glyco_hydro_3_C"/>
</dbReference>
<dbReference type="Pfam" id="PF00933">
    <property type="entry name" value="Glyco_hydro_3"/>
    <property type="match status" value="1"/>
</dbReference>
<evidence type="ECO:0000256" key="14">
    <source>
        <dbReference type="ARBA" id="ARBA00041276"/>
    </source>
</evidence>
<dbReference type="InterPro" id="IPR050288">
    <property type="entry name" value="Cellulose_deg_GH3"/>
</dbReference>
<dbReference type="AlphaFoldDB" id="A0A814D6P6"/>
<keyword evidence="21" id="KW-1185">Reference proteome</keyword>
<dbReference type="Proteomes" id="UP000663828">
    <property type="component" value="Unassembled WGS sequence"/>
</dbReference>
<dbReference type="InterPro" id="IPR026891">
    <property type="entry name" value="Fn3-like"/>
</dbReference>
<evidence type="ECO:0000256" key="13">
    <source>
        <dbReference type="ARBA" id="ARBA00039579"/>
    </source>
</evidence>
<dbReference type="FunFam" id="3.20.20.300:FF:000002">
    <property type="entry name" value="Probable beta-glucosidase"/>
    <property type="match status" value="1"/>
</dbReference>
<evidence type="ECO:0000256" key="15">
    <source>
        <dbReference type="ARBA" id="ARBA00041601"/>
    </source>
</evidence>
<evidence type="ECO:0000256" key="11">
    <source>
        <dbReference type="ARBA" id="ARBA00023326"/>
    </source>
</evidence>
<organism evidence="20 22">
    <name type="scientific">Adineta ricciae</name>
    <name type="common">Rotifer</name>
    <dbReference type="NCBI Taxonomy" id="249248"/>
    <lineage>
        <taxon>Eukaryota</taxon>
        <taxon>Metazoa</taxon>
        <taxon>Spiralia</taxon>
        <taxon>Gnathifera</taxon>
        <taxon>Rotifera</taxon>
        <taxon>Eurotatoria</taxon>
        <taxon>Bdelloidea</taxon>
        <taxon>Adinetida</taxon>
        <taxon>Adinetidae</taxon>
        <taxon>Adineta</taxon>
    </lineage>
</organism>
<gene>
    <name evidence="20" type="ORF">EDS130_LOCUS12376</name>
    <name evidence="19" type="ORF">XAT740_LOCUS10281</name>
</gene>
<keyword evidence="6" id="KW-0964">Secreted</keyword>
<dbReference type="PANTHER" id="PTHR42715:SF12">
    <property type="entry name" value="BETA-GLUCOSIDASE G-RELATED"/>
    <property type="match status" value="1"/>
</dbReference>
<dbReference type="GO" id="GO:0005576">
    <property type="term" value="C:extracellular region"/>
    <property type="evidence" value="ECO:0007669"/>
    <property type="project" value="UniProtKB-SubCell"/>
</dbReference>
<keyword evidence="10" id="KW-0326">Glycosidase</keyword>
<evidence type="ECO:0000313" key="22">
    <source>
        <dbReference type="Proteomes" id="UP000663852"/>
    </source>
</evidence>
<reference evidence="20" key="1">
    <citation type="submission" date="2021-02" db="EMBL/GenBank/DDBJ databases">
        <authorList>
            <person name="Nowell W R."/>
        </authorList>
    </citation>
    <scope>NUCLEOTIDE SEQUENCE</scope>
</reference>
<feature type="signal peptide" evidence="17">
    <location>
        <begin position="1"/>
        <end position="21"/>
    </location>
</feature>
<dbReference type="SMART" id="SM01217">
    <property type="entry name" value="Fn3_like"/>
    <property type="match status" value="1"/>
</dbReference>
<evidence type="ECO:0000256" key="12">
    <source>
        <dbReference type="ARBA" id="ARBA00024983"/>
    </source>
</evidence>
<comment type="catalytic activity">
    <reaction evidence="1">
        <text>Hydrolysis of terminal, non-reducing beta-D-glucosyl residues with release of beta-D-glucose.</text>
        <dbReference type="EC" id="3.2.1.21"/>
    </reaction>
</comment>
<evidence type="ECO:0000313" key="20">
    <source>
        <dbReference type="EMBL" id="CAF0951753.1"/>
    </source>
</evidence>
<dbReference type="Gene3D" id="3.40.50.1700">
    <property type="entry name" value="Glycoside hydrolase family 3 C-terminal domain"/>
    <property type="match status" value="1"/>
</dbReference>
<dbReference type="GO" id="GO:0008422">
    <property type="term" value="F:beta-glucosidase activity"/>
    <property type="evidence" value="ECO:0007669"/>
    <property type="project" value="UniProtKB-EC"/>
</dbReference>
<keyword evidence="8" id="KW-0378">Hydrolase</keyword>
<dbReference type="SUPFAM" id="SSF51445">
    <property type="entry name" value="(Trans)glycosidases"/>
    <property type="match status" value="1"/>
</dbReference>
<dbReference type="InterPro" id="IPR001764">
    <property type="entry name" value="Glyco_hydro_3_N"/>
</dbReference>
<dbReference type="PANTHER" id="PTHR42715">
    <property type="entry name" value="BETA-GLUCOSIDASE"/>
    <property type="match status" value="1"/>
</dbReference>
<evidence type="ECO:0000256" key="6">
    <source>
        <dbReference type="ARBA" id="ARBA00022525"/>
    </source>
</evidence>
<evidence type="ECO:0000256" key="10">
    <source>
        <dbReference type="ARBA" id="ARBA00023295"/>
    </source>
</evidence>
<evidence type="ECO:0000256" key="16">
    <source>
        <dbReference type="ARBA" id="ARBA00041808"/>
    </source>
</evidence>
<dbReference type="Proteomes" id="UP000663852">
    <property type="component" value="Unassembled WGS sequence"/>
</dbReference>
<name>A0A814D6P6_ADIRI</name>
<proteinExistence type="inferred from homology"/>
<sequence length="710" mass="77216">MLKRCFIVLVYLTLTISDVSSKNIGWNAAIAKAKVFVAQMTLEEKCNLTAGVPSPCAGYVPPVPRLGFNGMCLQDAPSGVGDGVGFVTSFPGGIHTAAMWDQDLMFKRGSVIGQEFREKGVHVALGPMINIDRNALHGRNWEGFGSDPYLSGMNAYQYVLGLQDQGVVATPKHYIGNEQETNRVSDSYSANIDDKTIHEIYLWPFADAVYAGAGSVMCAYNRVNQTHACQNNKTLNGLLKDELAYNGNVMSDWGATHAGLESALGGLDLEMPGGSGFMGYALVAKVRDGSLPEARVDDMVTRIFAPYFLLEQDQGFPKLDWNRDVTHDHYKVNRELARAGMILLKNLRNTLPLNTSVDRLLTIFGAAATQYDGGLNPGGGPSGQGYDGAIYQGGGSGFVKPTYGVDPLSALLAKARDSNFQIQFVTRQTDFGTVSSLASAPLCLVFISAWSSEGSDRQNLNAWNQGDKLVQTVAAKCASTIVLVNSVSQLNLEAWIEWDNISAVIWTGIPGAEYGNALVDVLFGDYNPGGKLVFTIAKNDSDYGTNITQTPDSNYTEGVFLDYRHFDAAMIAPRFHFGFGLSYTTFSLTDLRIAKVTDQTPGNTSDLYVPAYIVSLYITNTGNVRGSEVVQLYLGFPNEAAEPPKVLRGFSRVYLEPGETVPVTLTLRQKDISYWNVIMQQFTVAKGAYKVYVGTSGNWDDLKLQGAFTV</sequence>
<dbReference type="OrthoDB" id="47059at2759"/>
<dbReference type="Gene3D" id="2.60.40.10">
    <property type="entry name" value="Immunoglobulins"/>
    <property type="match status" value="1"/>
</dbReference>
<dbReference type="Pfam" id="PF14310">
    <property type="entry name" value="Fn3-like"/>
    <property type="match status" value="1"/>
</dbReference>
<evidence type="ECO:0000313" key="21">
    <source>
        <dbReference type="Proteomes" id="UP000663828"/>
    </source>
</evidence>
<comment type="pathway">
    <text evidence="3">Glycan metabolism; cellulose degradation.</text>
</comment>
<evidence type="ECO:0000256" key="8">
    <source>
        <dbReference type="ARBA" id="ARBA00022801"/>
    </source>
</evidence>
<keyword evidence="9" id="KW-0119">Carbohydrate metabolism</keyword>
<dbReference type="InterPro" id="IPR036962">
    <property type="entry name" value="Glyco_hydro_3_N_sf"/>
</dbReference>
<evidence type="ECO:0000259" key="18">
    <source>
        <dbReference type="SMART" id="SM01217"/>
    </source>
</evidence>
<feature type="chain" id="PRO_5035683809" description="Probable beta-glucosidase G" evidence="17">
    <location>
        <begin position="22"/>
        <end position="710"/>
    </location>
</feature>
<comment type="function">
    <text evidence="12">Beta-glucosidases are one of a number of cellulolytic enzymes involved in the degradation of cellulosic biomass. Catalyzes the last step releasing glucose from the inhibitory cellobiose.</text>
</comment>
<protein>
    <recommendedName>
        <fullName evidence="13">Probable beta-glucosidase G</fullName>
        <ecNumber evidence="5">3.2.1.21</ecNumber>
    </recommendedName>
    <alternativeName>
        <fullName evidence="14">Beta-D-glucoside glucohydrolase G</fullName>
    </alternativeName>
    <alternativeName>
        <fullName evidence="15">Cellobiase G</fullName>
    </alternativeName>
    <alternativeName>
        <fullName evidence="16">Gentiobiase G</fullName>
    </alternativeName>
</protein>
<keyword evidence="11" id="KW-0624">Polysaccharide degradation</keyword>
<dbReference type="EC" id="3.2.1.21" evidence="5"/>
<evidence type="ECO:0000313" key="19">
    <source>
        <dbReference type="EMBL" id="CAF0944016.1"/>
    </source>
</evidence>
<comment type="subcellular location">
    <subcellularLocation>
        <location evidence="2">Secreted</location>
    </subcellularLocation>
</comment>
<dbReference type="EMBL" id="CAJNOJ010000047">
    <property type="protein sequence ID" value="CAF0951753.1"/>
    <property type="molecule type" value="Genomic_DNA"/>
</dbReference>
<dbReference type="EMBL" id="CAJNOR010000545">
    <property type="protein sequence ID" value="CAF0944016.1"/>
    <property type="molecule type" value="Genomic_DNA"/>
</dbReference>
<evidence type="ECO:0000256" key="1">
    <source>
        <dbReference type="ARBA" id="ARBA00000448"/>
    </source>
</evidence>
<evidence type="ECO:0000256" key="7">
    <source>
        <dbReference type="ARBA" id="ARBA00022729"/>
    </source>
</evidence>
<comment type="caution">
    <text evidence="20">The sequence shown here is derived from an EMBL/GenBank/DDBJ whole genome shotgun (WGS) entry which is preliminary data.</text>
</comment>
<dbReference type="Gene3D" id="3.20.20.300">
    <property type="entry name" value="Glycoside hydrolase, family 3, N-terminal domain"/>
    <property type="match status" value="1"/>
</dbReference>
<dbReference type="InterPro" id="IPR036881">
    <property type="entry name" value="Glyco_hydro_3_C_sf"/>
</dbReference>
<dbReference type="SUPFAM" id="SSF52279">
    <property type="entry name" value="Beta-D-glucan exohydrolase, C-terminal domain"/>
    <property type="match status" value="1"/>
</dbReference>
<dbReference type="PRINTS" id="PR00133">
    <property type="entry name" value="GLHYDRLASE3"/>
</dbReference>
<dbReference type="Pfam" id="PF01915">
    <property type="entry name" value="Glyco_hydro_3_C"/>
    <property type="match status" value="1"/>
</dbReference>
<keyword evidence="7 17" id="KW-0732">Signal</keyword>
<accession>A0A814D6P6</accession>
<evidence type="ECO:0000256" key="9">
    <source>
        <dbReference type="ARBA" id="ARBA00023277"/>
    </source>
</evidence>
<evidence type="ECO:0000256" key="17">
    <source>
        <dbReference type="SAM" id="SignalP"/>
    </source>
</evidence>
<comment type="similarity">
    <text evidence="4">Belongs to the glycosyl hydrolase 3 family.</text>
</comment>
<dbReference type="GO" id="GO:0009251">
    <property type="term" value="P:glucan catabolic process"/>
    <property type="evidence" value="ECO:0007669"/>
    <property type="project" value="TreeGrafter"/>
</dbReference>